<evidence type="ECO:0000313" key="3">
    <source>
        <dbReference type="EMBL" id="WVZ86642.1"/>
    </source>
</evidence>
<evidence type="ECO:0000256" key="2">
    <source>
        <dbReference type="SAM" id="SignalP"/>
    </source>
</evidence>
<name>A0AAQ3UB82_PASNO</name>
<keyword evidence="2" id="KW-0732">Signal</keyword>
<organism evidence="3 4">
    <name type="scientific">Paspalum notatum var. saurae</name>
    <dbReference type="NCBI Taxonomy" id="547442"/>
    <lineage>
        <taxon>Eukaryota</taxon>
        <taxon>Viridiplantae</taxon>
        <taxon>Streptophyta</taxon>
        <taxon>Embryophyta</taxon>
        <taxon>Tracheophyta</taxon>
        <taxon>Spermatophyta</taxon>
        <taxon>Magnoliopsida</taxon>
        <taxon>Liliopsida</taxon>
        <taxon>Poales</taxon>
        <taxon>Poaceae</taxon>
        <taxon>PACMAD clade</taxon>
        <taxon>Panicoideae</taxon>
        <taxon>Andropogonodae</taxon>
        <taxon>Paspaleae</taxon>
        <taxon>Paspalinae</taxon>
        <taxon>Paspalum</taxon>
    </lineage>
</organism>
<dbReference type="AlphaFoldDB" id="A0AAQ3UB82"/>
<evidence type="ECO:0000256" key="1">
    <source>
        <dbReference type="SAM" id="MobiDB-lite"/>
    </source>
</evidence>
<evidence type="ECO:0000313" key="4">
    <source>
        <dbReference type="Proteomes" id="UP001341281"/>
    </source>
</evidence>
<feature type="signal peptide" evidence="2">
    <location>
        <begin position="1"/>
        <end position="18"/>
    </location>
</feature>
<proteinExistence type="predicted"/>
<sequence>MPFDRSWVLLLADWLVRGDEHVAVDQPGEAAADERADPTQLPAKLPAATAGPKERAGFMDPPLKGPAARMLAPTMKPMAMGAMVPRDPFFGSAAVAYTVYTSAKEKARHGGAEQLGDPVEDSGEDGDVATDGEAEGDGGVQVTAGDVGGHGDTDEESERMGDGDGHQAGRV</sequence>
<dbReference type="EMBL" id="CP144751">
    <property type="protein sequence ID" value="WVZ86642.1"/>
    <property type="molecule type" value="Genomic_DNA"/>
</dbReference>
<accession>A0AAQ3UB82</accession>
<gene>
    <name evidence="3" type="ORF">U9M48_033393</name>
</gene>
<protein>
    <submittedName>
        <fullName evidence="3">Uncharacterized protein</fullName>
    </submittedName>
</protein>
<keyword evidence="4" id="KW-1185">Reference proteome</keyword>
<feature type="compositionally biased region" description="Basic and acidic residues" evidence="1">
    <location>
        <begin position="158"/>
        <end position="171"/>
    </location>
</feature>
<reference evidence="3 4" key="1">
    <citation type="submission" date="2024-02" db="EMBL/GenBank/DDBJ databases">
        <title>High-quality chromosome-scale genome assembly of Pensacola bahiagrass (Paspalum notatum Flugge var. saurae).</title>
        <authorList>
            <person name="Vega J.M."/>
            <person name="Podio M."/>
            <person name="Orjuela J."/>
            <person name="Siena L.A."/>
            <person name="Pessino S.C."/>
            <person name="Combes M.C."/>
            <person name="Mariac C."/>
            <person name="Albertini E."/>
            <person name="Pupilli F."/>
            <person name="Ortiz J.P.A."/>
            <person name="Leblanc O."/>
        </authorList>
    </citation>
    <scope>NUCLEOTIDE SEQUENCE [LARGE SCALE GENOMIC DNA]</scope>
    <source>
        <strain evidence="3">R1</strain>
        <tissue evidence="3">Leaf</tissue>
    </source>
</reference>
<feature type="compositionally biased region" description="Acidic residues" evidence="1">
    <location>
        <begin position="118"/>
        <end position="136"/>
    </location>
</feature>
<feature type="chain" id="PRO_5042917055" evidence="2">
    <location>
        <begin position="19"/>
        <end position="171"/>
    </location>
</feature>
<dbReference type="Proteomes" id="UP001341281">
    <property type="component" value="Chromosome 07"/>
</dbReference>
<feature type="region of interest" description="Disordered" evidence="1">
    <location>
        <begin position="108"/>
        <end position="171"/>
    </location>
</feature>